<comment type="caution">
    <text evidence="1">The sequence shown here is derived from an EMBL/GenBank/DDBJ whole genome shotgun (WGS) entry which is preliminary data.</text>
</comment>
<reference evidence="1" key="1">
    <citation type="journal article" date="2015" name="Nature">
        <title>Complex archaea that bridge the gap between prokaryotes and eukaryotes.</title>
        <authorList>
            <person name="Spang A."/>
            <person name="Saw J.H."/>
            <person name="Jorgensen S.L."/>
            <person name="Zaremba-Niedzwiedzka K."/>
            <person name="Martijn J."/>
            <person name="Lind A.E."/>
            <person name="van Eijk R."/>
            <person name="Schleper C."/>
            <person name="Guy L."/>
            <person name="Ettema T.J."/>
        </authorList>
    </citation>
    <scope>NUCLEOTIDE SEQUENCE</scope>
</reference>
<sequence>MSKKKTYSASHICPNCIELAQLEIPMGTSQKDYVIDPDLLCKSCGCRLDGNPIKPKPPEPKQTMGQEWAGVFGAFATCPVGENMDYCHDVPCGACRCRLAKAFDIGLAAREPAMTLGKWLAQRPLCSSRPNPCCEHPPCRQCHTFALDCIRNYIELNKGKVIQ</sequence>
<gene>
    <name evidence="1" type="ORF">LCGC14_1645740</name>
</gene>
<evidence type="ECO:0000313" key="1">
    <source>
        <dbReference type="EMBL" id="KKM20411.1"/>
    </source>
</evidence>
<dbReference type="EMBL" id="LAZR01013772">
    <property type="protein sequence ID" value="KKM20411.1"/>
    <property type="molecule type" value="Genomic_DNA"/>
</dbReference>
<accession>A0A0F9HY99</accession>
<proteinExistence type="predicted"/>
<organism evidence="1">
    <name type="scientific">marine sediment metagenome</name>
    <dbReference type="NCBI Taxonomy" id="412755"/>
    <lineage>
        <taxon>unclassified sequences</taxon>
        <taxon>metagenomes</taxon>
        <taxon>ecological metagenomes</taxon>
    </lineage>
</organism>
<name>A0A0F9HY99_9ZZZZ</name>
<dbReference type="AlphaFoldDB" id="A0A0F9HY99"/>
<protein>
    <submittedName>
        <fullName evidence="1">Uncharacterized protein</fullName>
    </submittedName>
</protein>